<organism evidence="2 3">
    <name type="scientific">Scytalidium lignicola</name>
    <name type="common">Hyphomycete</name>
    <dbReference type="NCBI Taxonomy" id="5539"/>
    <lineage>
        <taxon>Eukaryota</taxon>
        <taxon>Fungi</taxon>
        <taxon>Dikarya</taxon>
        <taxon>Ascomycota</taxon>
        <taxon>Pezizomycotina</taxon>
        <taxon>Leotiomycetes</taxon>
        <taxon>Leotiomycetes incertae sedis</taxon>
        <taxon>Scytalidium</taxon>
    </lineage>
</organism>
<accession>A0A3E2HQN3</accession>
<dbReference type="InterPro" id="IPR016040">
    <property type="entry name" value="NAD(P)-bd_dom"/>
</dbReference>
<dbReference type="EMBL" id="NCSJ02000006">
    <property type="protein sequence ID" value="RFU35664.1"/>
    <property type="molecule type" value="Genomic_DNA"/>
</dbReference>
<dbReference type="InterPro" id="IPR036291">
    <property type="entry name" value="NAD(P)-bd_dom_sf"/>
</dbReference>
<gene>
    <name evidence="2" type="ORF">B7463_g701</name>
</gene>
<feature type="domain" description="NAD(P)-binding" evidence="1">
    <location>
        <begin position="7"/>
        <end position="108"/>
    </location>
</feature>
<evidence type="ECO:0000313" key="2">
    <source>
        <dbReference type="EMBL" id="RFU35664.1"/>
    </source>
</evidence>
<dbReference type="STRING" id="5539.A0A3E2HQN3"/>
<feature type="non-terminal residue" evidence="2">
    <location>
        <position position="264"/>
    </location>
</feature>
<feature type="non-terminal residue" evidence="2">
    <location>
        <position position="1"/>
    </location>
</feature>
<dbReference type="Gene3D" id="3.40.50.720">
    <property type="entry name" value="NAD(P)-binding Rossmann-like Domain"/>
    <property type="match status" value="1"/>
</dbReference>
<keyword evidence="3" id="KW-1185">Reference proteome</keyword>
<evidence type="ECO:0000313" key="3">
    <source>
        <dbReference type="Proteomes" id="UP000258309"/>
    </source>
</evidence>
<dbReference type="OrthoDB" id="10254221at2759"/>
<dbReference type="Proteomes" id="UP000258309">
    <property type="component" value="Unassembled WGS sequence"/>
</dbReference>
<protein>
    <recommendedName>
        <fullName evidence="1">NAD(P)-binding domain-containing protein</fullName>
    </recommendedName>
</protein>
<proteinExistence type="predicted"/>
<comment type="caution">
    <text evidence="2">The sequence shown here is derived from an EMBL/GenBank/DDBJ whole genome shotgun (WGS) entry which is preliminary data.</text>
</comment>
<dbReference type="Pfam" id="PF13460">
    <property type="entry name" value="NAD_binding_10"/>
    <property type="match status" value="1"/>
</dbReference>
<sequence length="264" mass="29160">MRVLLLGATGNLGTRVIPALLAHRHILFIYVRNIPKLRTLIPPSILSNATIIQGDATDSDGIKKALLENECDAIVDCAGNQVLPWKEYLLPKIVRAVADAAIEVGKERGGKPLRAWFIGGIGSLGYPGSGGRLIEDYIPRLAGAQHRATFEVLESISSDDLKWSLLCVSIMKPESPQIKPLSSPRNHNLLIGTDMPPGWQDHWVRYIPFIGAILNLGVEVIRGYKAYYEDVADFMAEDLESESMPLVGQRVGYKDKRKIKSHVE</sequence>
<dbReference type="AlphaFoldDB" id="A0A3E2HQN3"/>
<dbReference type="SUPFAM" id="SSF51735">
    <property type="entry name" value="NAD(P)-binding Rossmann-fold domains"/>
    <property type="match status" value="1"/>
</dbReference>
<evidence type="ECO:0000259" key="1">
    <source>
        <dbReference type="Pfam" id="PF13460"/>
    </source>
</evidence>
<dbReference type="OMA" id="LEYGAYY"/>
<name>A0A3E2HQN3_SCYLI</name>
<reference evidence="2 3" key="1">
    <citation type="submission" date="2018-05" db="EMBL/GenBank/DDBJ databases">
        <title>Draft genome sequence of Scytalidium lignicola DSM 105466, a ubiquitous saprotrophic fungus.</title>
        <authorList>
            <person name="Buettner E."/>
            <person name="Gebauer A.M."/>
            <person name="Hofrichter M."/>
            <person name="Liers C."/>
            <person name="Kellner H."/>
        </authorList>
    </citation>
    <scope>NUCLEOTIDE SEQUENCE [LARGE SCALE GENOMIC DNA]</scope>
    <source>
        <strain evidence="2 3">DSM 105466</strain>
    </source>
</reference>